<dbReference type="EMBL" id="JH793503">
    <property type="protein sequence ID" value="ELQ35596.1"/>
    <property type="molecule type" value="Genomic_DNA"/>
</dbReference>
<keyword evidence="4" id="KW-0560">Oxidoreductase</keyword>
<evidence type="ECO:0000313" key="6">
    <source>
        <dbReference type="EMBL" id="ELQ35596.1"/>
    </source>
</evidence>
<dbReference type="Gene3D" id="3.50.50.60">
    <property type="entry name" value="FAD/NAD(P)-binding domain"/>
    <property type="match status" value="1"/>
</dbReference>
<evidence type="ECO:0000256" key="1">
    <source>
        <dbReference type="ARBA" id="ARBA00001974"/>
    </source>
</evidence>
<protein>
    <submittedName>
        <fullName evidence="6">Monooxygenase</fullName>
    </submittedName>
</protein>
<dbReference type="PRINTS" id="PR00420">
    <property type="entry name" value="RNGMNOXGNASE"/>
</dbReference>
<dbReference type="Proteomes" id="UP000011086">
    <property type="component" value="Unassembled WGS sequence"/>
</dbReference>
<dbReference type="AlphaFoldDB" id="A0AA97PI74"/>
<comment type="cofactor">
    <cofactor evidence="1">
        <name>FAD</name>
        <dbReference type="ChEBI" id="CHEBI:57692"/>
    </cofactor>
</comment>
<evidence type="ECO:0000256" key="5">
    <source>
        <dbReference type="ARBA" id="ARBA00023033"/>
    </source>
</evidence>
<organism evidence="6">
    <name type="scientific">Pyricularia oryzae (strain Y34)</name>
    <name type="common">Rice blast fungus</name>
    <name type="synonym">Magnaporthe oryzae</name>
    <dbReference type="NCBI Taxonomy" id="1143189"/>
    <lineage>
        <taxon>Eukaryota</taxon>
        <taxon>Fungi</taxon>
        <taxon>Dikarya</taxon>
        <taxon>Ascomycota</taxon>
        <taxon>Pezizomycotina</taxon>
        <taxon>Sordariomycetes</taxon>
        <taxon>Sordariomycetidae</taxon>
        <taxon>Magnaporthales</taxon>
        <taxon>Pyriculariaceae</taxon>
        <taxon>Pyricularia</taxon>
    </lineage>
</organism>
<dbReference type="PANTHER" id="PTHR47178:SF5">
    <property type="entry name" value="FAD-BINDING DOMAIN-CONTAINING PROTEIN"/>
    <property type="match status" value="1"/>
</dbReference>
<dbReference type="PANTHER" id="PTHR47178">
    <property type="entry name" value="MONOOXYGENASE, FAD-BINDING"/>
    <property type="match status" value="1"/>
</dbReference>
<name>A0AA97PI74_PYRO3</name>
<keyword evidence="3" id="KW-0274">FAD</keyword>
<keyword evidence="2" id="KW-0285">Flavoprotein</keyword>
<accession>A0AA97PI74</accession>
<evidence type="ECO:0000256" key="3">
    <source>
        <dbReference type="ARBA" id="ARBA00022827"/>
    </source>
</evidence>
<keyword evidence="5 6" id="KW-0503">Monooxygenase</keyword>
<dbReference type="SUPFAM" id="SSF51905">
    <property type="entry name" value="FAD/NAD(P)-binding domain"/>
    <property type="match status" value="1"/>
</dbReference>
<sequence>MAALDVIIIGGGLAGACLANGLLNKAKDLVNVDVYEMDKRDSQRDGYQIRLGSYALTGFRACLTDRQYADLLLSFGRSGGVVSSAPTIFNPKMELLLELGKFPAYTKSAPIGRARLRNMLQAPLLEHNMMHHGKTFVRYEILKAAEGSSSPEDRRIRVHFADGTSADCDVLISAEGSGSRINRQLGCNNIVENPETESGGILGKCHVPWSVLRELPRVLVEKGTIFTAGSGCRLFAAVYLPDKYNSQPEAMDEGKPSDYDESQSSLMVSFAWEGTPLPREVSVPLRQARDTPVDWRRRARADPAHAADPDVAHPRVWLLGDSFHPMLPSRGMGANNAICDSADVLGPLMELARQKKKLGHVPDEAARAQLAEYENAMIPRSMRWVKTSASQSLPDFDTFQGKIVIFGIRLVLAVVGTAVSIAKTFGWKPHDEAPELP</sequence>
<evidence type="ECO:0000256" key="4">
    <source>
        <dbReference type="ARBA" id="ARBA00023002"/>
    </source>
</evidence>
<proteinExistence type="predicted"/>
<dbReference type="GO" id="GO:0004497">
    <property type="term" value="F:monooxygenase activity"/>
    <property type="evidence" value="ECO:0007669"/>
    <property type="project" value="UniProtKB-KW"/>
</dbReference>
<dbReference type="InterPro" id="IPR036188">
    <property type="entry name" value="FAD/NAD-bd_sf"/>
</dbReference>
<evidence type="ECO:0000256" key="2">
    <source>
        <dbReference type="ARBA" id="ARBA00022630"/>
    </source>
</evidence>
<reference evidence="6" key="1">
    <citation type="journal article" date="2012" name="PLoS Genet.">
        <title>Comparative analysis of the genomes of two field isolates of the rice blast fungus Magnaporthe oryzae.</title>
        <authorList>
            <person name="Xue M."/>
            <person name="Yang J."/>
            <person name="Li Z."/>
            <person name="Hu S."/>
            <person name="Yao N."/>
            <person name="Dean R.A."/>
            <person name="Zhao W."/>
            <person name="Shen M."/>
            <person name="Zhang H."/>
            <person name="Li C."/>
            <person name="Liu L."/>
            <person name="Cao L."/>
            <person name="Xu X."/>
            <person name="Xing Y."/>
            <person name="Hsiang T."/>
            <person name="Zhang Z."/>
            <person name="Xu J.R."/>
            <person name="Peng Y.L."/>
        </authorList>
    </citation>
    <scope>NUCLEOTIDE SEQUENCE</scope>
    <source>
        <strain evidence="6">Y34</strain>
    </source>
</reference>
<gene>
    <name evidence="6" type="ORF">OOU_Y34scaffold00699g5</name>
</gene>